<dbReference type="FunFam" id="3.65.10.10:FF:000001">
    <property type="entry name" value="UDP-N-acetylglucosamine 1-carboxyvinyltransferase"/>
    <property type="match status" value="1"/>
</dbReference>
<evidence type="ECO:0000256" key="7">
    <source>
        <dbReference type="ARBA" id="ARBA00022984"/>
    </source>
</evidence>
<evidence type="ECO:0000256" key="6">
    <source>
        <dbReference type="ARBA" id="ARBA00022960"/>
    </source>
</evidence>
<dbReference type="Proteomes" id="UP000294599">
    <property type="component" value="Unassembled WGS sequence"/>
</dbReference>
<evidence type="ECO:0000256" key="12">
    <source>
        <dbReference type="ARBA" id="ARBA00047527"/>
    </source>
</evidence>
<dbReference type="EC" id="2.5.1.7" evidence="13"/>
<comment type="catalytic activity">
    <reaction evidence="12 13">
        <text>phosphoenolpyruvate + UDP-N-acetyl-alpha-D-glucosamine = UDP-N-acetyl-3-O-(1-carboxyvinyl)-alpha-D-glucosamine + phosphate</text>
        <dbReference type="Rhea" id="RHEA:18681"/>
        <dbReference type="ChEBI" id="CHEBI:43474"/>
        <dbReference type="ChEBI" id="CHEBI:57705"/>
        <dbReference type="ChEBI" id="CHEBI:58702"/>
        <dbReference type="ChEBI" id="CHEBI:68483"/>
        <dbReference type="EC" id="2.5.1.7"/>
    </reaction>
</comment>
<evidence type="ECO:0000256" key="1">
    <source>
        <dbReference type="ARBA" id="ARBA00004496"/>
    </source>
</evidence>
<keyword evidence="4 13" id="KW-0132">Cell division</keyword>
<protein>
    <recommendedName>
        <fullName evidence="13">UDP-N-acetylglucosamine 1-carboxyvinyltransferase</fullName>
        <ecNumber evidence="13">2.5.1.7</ecNumber>
    </recommendedName>
    <alternativeName>
        <fullName evidence="13">Enoylpyruvate transferase</fullName>
    </alternativeName>
    <alternativeName>
        <fullName evidence="13">UDP-N-acetylglucosamine enolpyruvyl transferase</fullName>
        <shortName evidence="13">EPT</shortName>
    </alternativeName>
</protein>
<dbReference type="PANTHER" id="PTHR43783:SF1">
    <property type="entry name" value="UDP-N-ACETYLGLUCOSAMINE 1-CARBOXYVINYLTRANSFERASE"/>
    <property type="match status" value="1"/>
</dbReference>
<evidence type="ECO:0000259" key="14">
    <source>
        <dbReference type="Pfam" id="PF00275"/>
    </source>
</evidence>
<evidence type="ECO:0000256" key="13">
    <source>
        <dbReference type="HAMAP-Rule" id="MF_00111"/>
    </source>
</evidence>
<evidence type="ECO:0000256" key="10">
    <source>
        <dbReference type="ARBA" id="ARBA00023317"/>
    </source>
</evidence>
<dbReference type="PANTHER" id="PTHR43783">
    <property type="entry name" value="UDP-N-ACETYLGLUCOSAMINE 1-CARBOXYVINYLTRANSFERASE"/>
    <property type="match status" value="1"/>
</dbReference>
<evidence type="ECO:0000256" key="2">
    <source>
        <dbReference type="ARBA" id="ARBA00004752"/>
    </source>
</evidence>
<gene>
    <name evidence="13" type="primary">murA</name>
    <name evidence="15" type="ORF">EDC25_1342</name>
</gene>
<feature type="active site" description="Proton donor" evidence="13">
    <location>
        <position position="117"/>
    </location>
</feature>
<comment type="subcellular location">
    <subcellularLocation>
        <location evidence="1 13">Cytoplasm</location>
    </subcellularLocation>
</comment>
<dbReference type="AlphaFoldDB" id="A0A4R3L0H0"/>
<dbReference type="GO" id="GO:0019277">
    <property type="term" value="P:UDP-N-acetylgalactosamine biosynthetic process"/>
    <property type="evidence" value="ECO:0007669"/>
    <property type="project" value="InterPro"/>
</dbReference>
<keyword evidence="6 13" id="KW-0133">Cell shape</keyword>
<keyword evidence="7 13" id="KW-0573">Peptidoglycan synthesis</keyword>
<keyword evidence="10 13" id="KW-0670">Pyruvate</keyword>
<dbReference type="GO" id="GO:0071555">
    <property type="term" value="P:cell wall organization"/>
    <property type="evidence" value="ECO:0007669"/>
    <property type="project" value="UniProtKB-KW"/>
</dbReference>
<dbReference type="HAMAP" id="MF_00111">
    <property type="entry name" value="MurA"/>
    <property type="match status" value="1"/>
</dbReference>
<dbReference type="GO" id="GO:0051301">
    <property type="term" value="P:cell division"/>
    <property type="evidence" value="ECO:0007669"/>
    <property type="project" value="UniProtKB-KW"/>
</dbReference>
<dbReference type="GO" id="GO:0005737">
    <property type="term" value="C:cytoplasm"/>
    <property type="evidence" value="ECO:0007669"/>
    <property type="project" value="UniProtKB-SubCell"/>
</dbReference>
<keyword evidence="3 13" id="KW-0963">Cytoplasm</keyword>
<feature type="domain" description="Enolpyruvate transferase" evidence="14">
    <location>
        <begin position="8"/>
        <end position="408"/>
    </location>
</feature>
<dbReference type="InterPro" id="IPR036968">
    <property type="entry name" value="Enolpyruvate_Tfrase_sf"/>
</dbReference>
<keyword evidence="8 13" id="KW-0131">Cell cycle</keyword>
<feature type="binding site" evidence="13">
    <location>
        <position position="307"/>
    </location>
    <ligand>
        <name>UDP-N-acetyl-alpha-D-glucosamine</name>
        <dbReference type="ChEBI" id="CHEBI:57705"/>
    </ligand>
</feature>
<dbReference type="SUPFAM" id="SSF55205">
    <property type="entry name" value="EPT/RTPC-like"/>
    <property type="match status" value="1"/>
</dbReference>
<evidence type="ECO:0000256" key="9">
    <source>
        <dbReference type="ARBA" id="ARBA00023316"/>
    </source>
</evidence>
<dbReference type="InterPro" id="IPR013792">
    <property type="entry name" value="RNA3'P_cycl/enolpyr_Trfase_a/b"/>
</dbReference>
<dbReference type="NCBIfam" id="NF006873">
    <property type="entry name" value="PRK09369.1"/>
    <property type="match status" value="1"/>
</dbReference>
<dbReference type="Pfam" id="PF00275">
    <property type="entry name" value="EPSP_synthase"/>
    <property type="match status" value="1"/>
</dbReference>
<evidence type="ECO:0000313" key="16">
    <source>
        <dbReference type="Proteomes" id="UP000294599"/>
    </source>
</evidence>
<organism evidence="15 16">
    <name type="scientific">Pseudofulvimonas gallinarii</name>
    <dbReference type="NCBI Taxonomy" id="634155"/>
    <lineage>
        <taxon>Bacteria</taxon>
        <taxon>Pseudomonadati</taxon>
        <taxon>Pseudomonadota</taxon>
        <taxon>Gammaproteobacteria</taxon>
        <taxon>Lysobacterales</taxon>
        <taxon>Rhodanobacteraceae</taxon>
        <taxon>Pseudofulvimonas</taxon>
    </lineage>
</organism>
<keyword evidence="9 13" id="KW-0961">Cell wall biogenesis/degradation</keyword>
<comment type="pathway">
    <text evidence="2 13">Cell wall biogenesis; peptidoglycan biosynthesis.</text>
</comment>
<feature type="binding site" evidence="13">
    <location>
        <position position="93"/>
    </location>
    <ligand>
        <name>UDP-N-acetyl-alpha-D-glucosamine</name>
        <dbReference type="ChEBI" id="CHEBI:57705"/>
    </ligand>
</feature>
<accession>A0A4R3L0H0</accession>
<sequence>MAKILIAGGVPLSGEVAVSGAKNAVLPILAATLLADEPVTLSNVPHLRDVTTMVELLGRMGVGFVVGDRMRIQADPRGVNNHVASYELVRTMRASILVLGPLLARFGEAEVSLPGGCAIGSRPVDEHIQGLRKLGAEIDVEGGYIKARCPGGLHGARVVMNVVSVTGTENILMAACLAKGTTIIENAAQEPEVSDLAHCLVRMGARIEGIGTSTLIIQGVERLGGCDYAVLPDRIEAGTFLVAAAITRGSVTLRHARPDTMDAVLEKLEQAGAVIETGEDWIRLDMQGRRPRAVDISTAPHPAFPTDMQAQFTALNCAADGVGVITENVFENRFMHVQELRRLGADIRLDGHTAIIRGVDTLSGAPLMATDLRASAGLILGGLVASGETLIDRIYHLDRGYENIEEKLGALGARIRRTA</sequence>
<dbReference type="InterPro" id="IPR001986">
    <property type="entry name" value="Enolpyruvate_Tfrase_dom"/>
</dbReference>
<keyword evidence="5 13" id="KW-0808">Transferase</keyword>
<dbReference type="InterPro" id="IPR005750">
    <property type="entry name" value="UDP_GlcNAc_COvinyl_MurA"/>
</dbReference>
<dbReference type="CDD" id="cd01555">
    <property type="entry name" value="UdpNAET"/>
    <property type="match status" value="1"/>
</dbReference>
<dbReference type="Gene3D" id="3.65.10.10">
    <property type="entry name" value="Enolpyruvate transferase domain"/>
    <property type="match status" value="2"/>
</dbReference>
<reference evidence="15 16" key="1">
    <citation type="submission" date="2019-03" db="EMBL/GenBank/DDBJ databases">
        <title>Genomic Encyclopedia of Type Strains, Phase IV (KMG-IV): sequencing the most valuable type-strain genomes for metagenomic binning, comparative biology and taxonomic classification.</title>
        <authorList>
            <person name="Goeker M."/>
        </authorList>
    </citation>
    <scope>NUCLEOTIDE SEQUENCE [LARGE SCALE GENOMIC DNA]</scope>
    <source>
        <strain evidence="15 16">DSM 21944</strain>
    </source>
</reference>
<dbReference type="InterPro" id="IPR050068">
    <property type="entry name" value="MurA_subfamily"/>
</dbReference>
<feature type="binding site" evidence="13">
    <location>
        <position position="329"/>
    </location>
    <ligand>
        <name>UDP-N-acetyl-alpha-D-glucosamine</name>
        <dbReference type="ChEBI" id="CHEBI:57705"/>
    </ligand>
</feature>
<dbReference type="NCBIfam" id="TIGR01072">
    <property type="entry name" value="murA"/>
    <property type="match status" value="1"/>
</dbReference>
<dbReference type="UniPathway" id="UPA00219"/>
<dbReference type="GO" id="GO:0008360">
    <property type="term" value="P:regulation of cell shape"/>
    <property type="evidence" value="ECO:0007669"/>
    <property type="project" value="UniProtKB-KW"/>
</dbReference>
<comment type="caution">
    <text evidence="13">Lacks conserved residue(s) required for the propagation of feature annotation.</text>
</comment>
<evidence type="ECO:0000256" key="4">
    <source>
        <dbReference type="ARBA" id="ARBA00022618"/>
    </source>
</evidence>
<dbReference type="EMBL" id="SMAF01000034">
    <property type="protein sequence ID" value="TCS92520.1"/>
    <property type="molecule type" value="Genomic_DNA"/>
</dbReference>
<evidence type="ECO:0000256" key="8">
    <source>
        <dbReference type="ARBA" id="ARBA00023306"/>
    </source>
</evidence>
<dbReference type="FunFam" id="3.65.10.10:FF:000002">
    <property type="entry name" value="UDP-N-acetylglucosamine 1-carboxyvinyltransferase"/>
    <property type="match status" value="1"/>
</dbReference>
<feature type="modified residue" description="2-(S-cysteinyl)pyruvic acid O-phosphothioketal" evidence="13">
    <location>
        <position position="117"/>
    </location>
</feature>
<proteinExistence type="inferred from homology"/>
<name>A0A4R3L0H0_9GAMM</name>
<evidence type="ECO:0000313" key="15">
    <source>
        <dbReference type="EMBL" id="TCS92520.1"/>
    </source>
</evidence>
<comment type="function">
    <text evidence="13">Cell wall formation. Adds enolpyruvyl to UDP-N-acetylglucosamine.</text>
</comment>
<dbReference type="OrthoDB" id="9803760at2"/>
<comment type="caution">
    <text evidence="15">The sequence shown here is derived from an EMBL/GenBank/DDBJ whole genome shotgun (WGS) entry which is preliminary data.</text>
</comment>
<comment type="similarity">
    <text evidence="11 13">Belongs to the EPSP synthase family. MurA subfamily.</text>
</comment>
<feature type="binding site" evidence="13">
    <location>
        <begin position="22"/>
        <end position="23"/>
    </location>
    <ligand>
        <name>phosphoenolpyruvate</name>
        <dbReference type="ChEBI" id="CHEBI:58702"/>
    </ligand>
</feature>
<dbReference type="RefSeq" id="WP_123521440.1">
    <property type="nucleotide sequence ID" value="NZ_JBHLWF010000075.1"/>
</dbReference>
<dbReference type="GO" id="GO:0009252">
    <property type="term" value="P:peptidoglycan biosynthetic process"/>
    <property type="evidence" value="ECO:0007669"/>
    <property type="project" value="UniProtKB-UniRule"/>
</dbReference>
<keyword evidence="16" id="KW-1185">Reference proteome</keyword>
<evidence type="ECO:0000256" key="3">
    <source>
        <dbReference type="ARBA" id="ARBA00022490"/>
    </source>
</evidence>
<evidence type="ECO:0000256" key="11">
    <source>
        <dbReference type="ARBA" id="ARBA00038367"/>
    </source>
</evidence>
<evidence type="ECO:0000256" key="5">
    <source>
        <dbReference type="ARBA" id="ARBA00022679"/>
    </source>
</evidence>
<dbReference type="GO" id="GO:0008760">
    <property type="term" value="F:UDP-N-acetylglucosamine 1-carboxyvinyltransferase activity"/>
    <property type="evidence" value="ECO:0007669"/>
    <property type="project" value="UniProtKB-UniRule"/>
</dbReference>